<dbReference type="AlphaFoldDB" id="A0A2G5SEZ0"/>
<evidence type="ECO:0000313" key="2">
    <source>
        <dbReference type="Proteomes" id="UP000230233"/>
    </source>
</evidence>
<accession>A0A2G5SEZ0</accession>
<proteinExistence type="predicted"/>
<name>A0A2G5SEZ0_9PELO</name>
<comment type="caution">
    <text evidence="1">The sequence shown here is derived from an EMBL/GenBank/DDBJ whole genome shotgun (WGS) entry which is preliminary data.</text>
</comment>
<protein>
    <submittedName>
        <fullName evidence="1">Uncharacterized protein</fullName>
    </submittedName>
</protein>
<keyword evidence="2" id="KW-1185">Reference proteome</keyword>
<gene>
    <name evidence="1" type="ORF">B9Z55_027728</name>
</gene>
<reference evidence="2" key="1">
    <citation type="submission" date="2017-10" db="EMBL/GenBank/DDBJ databases">
        <title>Rapid genome shrinkage in a self-fertile nematode reveals novel sperm competition proteins.</title>
        <authorList>
            <person name="Yin D."/>
            <person name="Schwarz E.M."/>
            <person name="Thomas C.G."/>
            <person name="Felde R.L."/>
            <person name="Korf I.F."/>
            <person name="Cutter A.D."/>
            <person name="Schartner C.M."/>
            <person name="Ralston E.J."/>
            <person name="Meyer B.J."/>
            <person name="Haag E.S."/>
        </authorList>
    </citation>
    <scope>NUCLEOTIDE SEQUENCE [LARGE SCALE GENOMIC DNA]</scope>
    <source>
        <strain evidence="2">JU1422</strain>
    </source>
</reference>
<evidence type="ECO:0000313" key="1">
    <source>
        <dbReference type="EMBL" id="PIC13634.1"/>
    </source>
</evidence>
<organism evidence="1 2">
    <name type="scientific">Caenorhabditis nigoni</name>
    <dbReference type="NCBI Taxonomy" id="1611254"/>
    <lineage>
        <taxon>Eukaryota</taxon>
        <taxon>Metazoa</taxon>
        <taxon>Ecdysozoa</taxon>
        <taxon>Nematoda</taxon>
        <taxon>Chromadorea</taxon>
        <taxon>Rhabditida</taxon>
        <taxon>Rhabditina</taxon>
        <taxon>Rhabditomorpha</taxon>
        <taxon>Rhabditoidea</taxon>
        <taxon>Rhabditidae</taxon>
        <taxon>Peloderinae</taxon>
        <taxon>Caenorhabditis</taxon>
    </lineage>
</organism>
<sequence>MYFREFLKKIETKLIFGNYRENFAKGEGDGYMIKLVGGENIISTDTDSIIYAIPNGASDPLNKEGGSLGPKTYCYKEELSPDEEKVVRKAKGVTINSEVDRKITFEAMKRMVDEALNGVEDRSMEEFGQFTMKRDKDHNVYAVQMKKQFRFTFNKRRVLPDGSTLPFGYCD</sequence>
<dbReference type="OrthoDB" id="5876545at2759"/>
<dbReference type="Proteomes" id="UP000230233">
    <property type="component" value="Unassembled WGS sequence"/>
</dbReference>
<dbReference type="EMBL" id="PDUG01000012">
    <property type="protein sequence ID" value="PIC13634.1"/>
    <property type="molecule type" value="Genomic_DNA"/>
</dbReference>